<dbReference type="InParanoid" id="A0A1Z5JK73"/>
<dbReference type="PANTHER" id="PTHR24030:SF0">
    <property type="entry name" value="PROTEIN CMSS1"/>
    <property type="match status" value="1"/>
</dbReference>
<dbReference type="Pfam" id="PF14617">
    <property type="entry name" value="CMS1"/>
    <property type="match status" value="1"/>
</dbReference>
<feature type="compositionally biased region" description="Basic and acidic residues" evidence="1">
    <location>
        <begin position="29"/>
        <end position="38"/>
    </location>
</feature>
<accession>A0A1Z5JK73</accession>
<comment type="caution">
    <text evidence="2">The sequence shown here is derived from an EMBL/GenBank/DDBJ whole genome shotgun (WGS) entry which is preliminary data.</text>
</comment>
<dbReference type="EMBL" id="BDSP01000078">
    <property type="protein sequence ID" value="GAX14252.1"/>
    <property type="molecule type" value="Genomic_DNA"/>
</dbReference>
<keyword evidence="3" id="KW-1185">Reference proteome</keyword>
<dbReference type="InterPro" id="IPR032704">
    <property type="entry name" value="Cms1"/>
</dbReference>
<dbReference type="PANTHER" id="PTHR24030">
    <property type="entry name" value="PROTEIN CMSS1"/>
    <property type="match status" value="1"/>
</dbReference>
<evidence type="ECO:0000313" key="2">
    <source>
        <dbReference type="EMBL" id="GAX14252.1"/>
    </source>
</evidence>
<evidence type="ECO:0000313" key="3">
    <source>
        <dbReference type="Proteomes" id="UP000198406"/>
    </source>
</evidence>
<dbReference type="Proteomes" id="UP000198406">
    <property type="component" value="Unassembled WGS sequence"/>
</dbReference>
<proteinExistence type="predicted"/>
<dbReference type="OrthoDB" id="1929311at2759"/>
<organism evidence="2 3">
    <name type="scientific">Fistulifera solaris</name>
    <name type="common">Oleaginous diatom</name>
    <dbReference type="NCBI Taxonomy" id="1519565"/>
    <lineage>
        <taxon>Eukaryota</taxon>
        <taxon>Sar</taxon>
        <taxon>Stramenopiles</taxon>
        <taxon>Ochrophyta</taxon>
        <taxon>Bacillariophyta</taxon>
        <taxon>Bacillariophyceae</taxon>
        <taxon>Bacillariophycidae</taxon>
        <taxon>Naviculales</taxon>
        <taxon>Naviculaceae</taxon>
        <taxon>Fistulifera</taxon>
    </lineage>
</organism>
<dbReference type="GO" id="GO:0005634">
    <property type="term" value="C:nucleus"/>
    <property type="evidence" value="ECO:0007669"/>
    <property type="project" value="TreeGrafter"/>
</dbReference>
<gene>
    <name evidence="2" type="ORF">FisN_1Hu446</name>
</gene>
<feature type="compositionally biased region" description="Acidic residues" evidence="1">
    <location>
        <begin position="17"/>
        <end position="28"/>
    </location>
</feature>
<dbReference type="AlphaFoldDB" id="A0A1Z5JK73"/>
<sequence length="261" mass="28903">MGGDDLGEDPWLQDVVADSDDSEEEDATVEVKKRKNEDISEEQPTGKRRKSPEQLIAEAGRGIEEQSAEEQATLITTVVKHNSISSLENPIAVDNISFAGGSFVKAPNEGCYADRLRPLLSMKKLRRWNHSQSPCVVIVCLSARRAVEILKELTSLKCRIAKLFPKNGSVEQQAKELQSFQFPIVIGTPHRLAALSGCNGYGSYQSLKFNKTMLLVIDSYVSNKMYSVISLPDTAPDCASLLRDAVHPQLKQRQDLKIAFI</sequence>
<feature type="region of interest" description="Disordered" evidence="1">
    <location>
        <begin position="1"/>
        <end position="53"/>
    </location>
</feature>
<reference evidence="2 3" key="1">
    <citation type="journal article" date="2015" name="Plant Cell">
        <title>Oil accumulation by the oleaginous diatom Fistulifera solaris as revealed by the genome and transcriptome.</title>
        <authorList>
            <person name="Tanaka T."/>
            <person name="Maeda Y."/>
            <person name="Veluchamy A."/>
            <person name="Tanaka M."/>
            <person name="Abida H."/>
            <person name="Marechal E."/>
            <person name="Bowler C."/>
            <person name="Muto M."/>
            <person name="Sunaga Y."/>
            <person name="Tanaka M."/>
            <person name="Yoshino T."/>
            <person name="Taniguchi T."/>
            <person name="Fukuda Y."/>
            <person name="Nemoto M."/>
            <person name="Matsumoto M."/>
            <person name="Wong P.S."/>
            <person name="Aburatani S."/>
            <person name="Fujibuchi W."/>
        </authorList>
    </citation>
    <scope>NUCLEOTIDE SEQUENCE [LARGE SCALE GENOMIC DNA]</scope>
    <source>
        <strain evidence="2 3">JPCC DA0580</strain>
    </source>
</reference>
<protein>
    <submittedName>
        <fullName evidence="2">Uncharacterized protein</fullName>
    </submittedName>
</protein>
<name>A0A1Z5JK73_FISSO</name>
<evidence type="ECO:0000256" key="1">
    <source>
        <dbReference type="SAM" id="MobiDB-lite"/>
    </source>
</evidence>
<dbReference type="GO" id="GO:0030686">
    <property type="term" value="C:90S preribosome"/>
    <property type="evidence" value="ECO:0007669"/>
    <property type="project" value="TreeGrafter"/>
</dbReference>